<dbReference type="GeneID" id="89932735"/>
<dbReference type="PANTHER" id="PTHR11075">
    <property type="entry name" value="PEPTIDE CHAIN RELEASE FACTOR"/>
    <property type="match status" value="1"/>
</dbReference>
<dbReference type="GO" id="GO:0004045">
    <property type="term" value="F:peptidyl-tRNA hydrolase activity"/>
    <property type="evidence" value="ECO:0007669"/>
    <property type="project" value="TreeGrafter"/>
</dbReference>
<accession>A0AAN6TC26</accession>
<dbReference type="InterPro" id="IPR000352">
    <property type="entry name" value="Pep_chain_release_fac_I"/>
</dbReference>
<feature type="compositionally biased region" description="Polar residues" evidence="2">
    <location>
        <begin position="147"/>
        <end position="157"/>
    </location>
</feature>
<keyword evidence="5" id="KW-1185">Reference proteome</keyword>
<gene>
    <name evidence="4" type="ORF">N656DRAFT_139988</name>
</gene>
<evidence type="ECO:0000256" key="1">
    <source>
        <dbReference type="ARBA" id="ARBA00010835"/>
    </source>
</evidence>
<proteinExistence type="inferred from homology"/>
<dbReference type="GO" id="GO:0005762">
    <property type="term" value="C:mitochondrial large ribosomal subunit"/>
    <property type="evidence" value="ECO:0007669"/>
    <property type="project" value="TreeGrafter"/>
</dbReference>
<comment type="similarity">
    <text evidence="1">Belongs to the prokaryotic/mitochondrial release factor family.</text>
</comment>
<feature type="domain" description="Prokaryotic-type class I peptide chain release factors" evidence="3">
    <location>
        <begin position="67"/>
        <end position="161"/>
    </location>
</feature>
<dbReference type="EMBL" id="MU853345">
    <property type="protein sequence ID" value="KAK4111556.1"/>
    <property type="molecule type" value="Genomic_DNA"/>
</dbReference>
<dbReference type="AlphaFoldDB" id="A0AAN6TC26"/>
<dbReference type="GO" id="GO:0016150">
    <property type="term" value="F:translation release factor activity, codon nonspecific"/>
    <property type="evidence" value="ECO:0007669"/>
    <property type="project" value="TreeGrafter"/>
</dbReference>
<dbReference type="Gene3D" id="3.30.160.20">
    <property type="match status" value="1"/>
</dbReference>
<dbReference type="RefSeq" id="XP_064669126.1">
    <property type="nucleotide sequence ID" value="XM_064808612.1"/>
</dbReference>
<feature type="compositionally biased region" description="Basic and acidic residues" evidence="2">
    <location>
        <begin position="158"/>
        <end position="168"/>
    </location>
</feature>
<feature type="region of interest" description="Disordered" evidence="2">
    <location>
        <begin position="61"/>
        <end position="81"/>
    </location>
</feature>
<comment type="caution">
    <text evidence="4">The sequence shown here is derived from an EMBL/GenBank/DDBJ whole genome shotgun (WGS) entry which is preliminary data.</text>
</comment>
<name>A0AAN6TC26_9PEZI</name>
<dbReference type="SUPFAM" id="SSF75620">
    <property type="entry name" value="Release factor"/>
    <property type="match status" value="1"/>
</dbReference>
<dbReference type="Proteomes" id="UP001302812">
    <property type="component" value="Unassembled WGS sequence"/>
</dbReference>
<feature type="compositionally biased region" description="Polar residues" evidence="2">
    <location>
        <begin position="61"/>
        <end position="72"/>
    </location>
</feature>
<dbReference type="GO" id="GO:0070126">
    <property type="term" value="P:mitochondrial translational termination"/>
    <property type="evidence" value="ECO:0007669"/>
    <property type="project" value="TreeGrafter"/>
</dbReference>
<dbReference type="Pfam" id="PF00472">
    <property type="entry name" value="RF-1"/>
    <property type="match status" value="1"/>
</dbReference>
<feature type="region of interest" description="Disordered" evidence="2">
    <location>
        <begin position="147"/>
        <end position="168"/>
    </location>
</feature>
<evidence type="ECO:0000259" key="3">
    <source>
        <dbReference type="Pfam" id="PF00472"/>
    </source>
</evidence>
<dbReference type="InterPro" id="IPR052104">
    <property type="entry name" value="Mito_Release_Factor_mL62"/>
</dbReference>
<evidence type="ECO:0000313" key="4">
    <source>
        <dbReference type="EMBL" id="KAK4111556.1"/>
    </source>
</evidence>
<reference evidence="4" key="2">
    <citation type="submission" date="2023-05" db="EMBL/GenBank/DDBJ databases">
        <authorList>
            <consortium name="Lawrence Berkeley National Laboratory"/>
            <person name="Steindorff A."/>
            <person name="Hensen N."/>
            <person name="Bonometti L."/>
            <person name="Westerberg I."/>
            <person name="Brannstrom I.O."/>
            <person name="Guillou S."/>
            <person name="Cros-Aarteil S."/>
            <person name="Calhoun S."/>
            <person name="Haridas S."/>
            <person name="Kuo A."/>
            <person name="Mondo S."/>
            <person name="Pangilinan J."/>
            <person name="Riley R."/>
            <person name="Labutti K."/>
            <person name="Andreopoulos B."/>
            <person name="Lipzen A."/>
            <person name="Chen C."/>
            <person name="Yanf M."/>
            <person name="Daum C."/>
            <person name="Ng V."/>
            <person name="Clum A."/>
            <person name="Ohm R."/>
            <person name="Martin F."/>
            <person name="Silar P."/>
            <person name="Natvig D."/>
            <person name="Lalanne C."/>
            <person name="Gautier V."/>
            <person name="Ament-Velasquez S.L."/>
            <person name="Kruys A."/>
            <person name="Hutchinson M.I."/>
            <person name="Powell A.J."/>
            <person name="Barry K."/>
            <person name="Miller A.N."/>
            <person name="Grigoriev I.V."/>
            <person name="Debuchy R."/>
            <person name="Gladieux P."/>
            <person name="Thoren M.H."/>
            <person name="Johannesson H."/>
        </authorList>
    </citation>
    <scope>NUCLEOTIDE SEQUENCE</scope>
    <source>
        <strain evidence="4">CBS 508.74</strain>
    </source>
</reference>
<dbReference type="InterPro" id="IPR045853">
    <property type="entry name" value="Pep_chain_release_fac_I_sf"/>
</dbReference>
<dbReference type="PANTHER" id="PTHR11075:SF54">
    <property type="entry name" value="LARGE RIBOSOMAL SUBUNIT PROTEIN ML62"/>
    <property type="match status" value="1"/>
</dbReference>
<protein>
    <recommendedName>
        <fullName evidence="3">Prokaryotic-type class I peptide chain release factors domain-containing protein</fullName>
    </recommendedName>
</protein>
<sequence>MMLARHAIRPHLGSLSGWQGSQLSLALSQRSVKHQAFDASFDPEELAEARKWHKSFQVSSLPPGSTSFSRSSGPGGQHVNKTETKATTTWPIPQLLPVLPKLLHAAIRESKYYSKRNDCINIQAQTQRSRTANADENRQKLFEELQSLYSRTVPNETSPDKAKKYESL</sequence>
<organism evidence="4 5">
    <name type="scientific">Canariomyces notabilis</name>
    <dbReference type="NCBI Taxonomy" id="2074819"/>
    <lineage>
        <taxon>Eukaryota</taxon>
        <taxon>Fungi</taxon>
        <taxon>Dikarya</taxon>
        <taxon>Ascomycota</taxon>
        <taxon>Pezizomycotina</taxon>
        <taxon>Sordariomycetes</taxon>
        <taxon>Sordariomycetidae</taxon>
        <taxon>Sordariales</taxon>
        <taxon>Chaetomiaceae</taxon>
        <taxon>Canariomyces</taxon>
    </lineage>
</organism>
<evidence type="ECO:0000313" key="5">
    <source>
        <dbReference type="Proteomes" id="UP001302812"/>
    </source>
</evidence>
<evidence type="ECO:0000256" key="2">
    <source>
        <dbReference type="SAM" id="MobiDB-lite"/>
    </source>
</evidence>
<reference evidence="4" key="1">
    <citation type="journal article" date="2023" name="Mol. Phylogenet. Evol.">
        <title>Genome-scale phylogeny and comparative genomics of the fungal order Sordariales.</title>
        <authorList>
            <person name="Hensen N."/>
            <person name="Bonometti L."/>
            <person name="Westerberg I."/>
            <person name="Brannstrom I.O."/>
            <person name="Guillou S."/>
            <person name="Cros-Aarteil S."/>
            <person name="Calhoun S."/>
            <person name="Haridas S."/>
            <person name="Kuo A."/>
            <person name="Mondo S."/>
            <person name="Pangilinan J."/>
            <person name="Riley R."/>
            <person name="LaButti K."/>
            <person name="Andreopoulos B."/>
            <person name="Lipzen A."/>
            <person name="Chen C."/>
            <person name="Yan M."/>
            <person name="Daum C."/>
            <person name="Ng V."/>
            <person name="Clum A."/>
            <person name="Steindorff A."/>
            <person name="Ohm R.A."/>
            <person name="Martin F."/>
            <person name="Silar P."/>
            <person name="Natvig D.O."/>
            <person name="Lalanne C."/>
            <person name="Gautier V."/>
            <person name="Ament-Velasquez S.L."/>
            <person name="Kruys A."/>
            <person name="Hutchinson M.I."/>
            <person name="Powell A.J."/>
            <person name="Barry K."/>
            <person name="Miller A.N."/>
            <person name="Grigoriev I.V."/>
            <person name="Debuchy R."/>
            <person name="Gladieux P."/>
            <person name="Hiltunen Thoren M."/>
            <person name="Johannesson H."/>
        </authorList>
    </citation>
    <scope>NUCLEOTIDE SEQUENCE</scope>
    <source>
        <strain evidence="4">CBS 508.74</strain>
    </source>
</reference>